<dbReference type="EMBL" id="KJ801817">
    <property type="protein sequence ID" value="AII28541.1"/>
    <property type="molecule type" value="Genomic_DNA"/>
</dbReference>
<dbReference type="Proteomes" id="UP000030157">
    <property type="component" value="Segment"/>
</dbReference>
<evidence type="ECO:0008006" key="3">
    <source>
        <dbReference type="Google" id="ProtNLM"/>
    </source>
</evidence>
<sequence>MNKNEFISRLSDEVFTQVGCDGTLNPHALGYNTGIAKAVSLAYDLDEPEKVVIPYKVGKYIDKCKEENLTFINMIDKGSYPSKMYFWLANNPENHEKLAKAWVLGHTVEEEEDEYYIIIAKDKDGWGYSYIDRLGSPDFTNYLKDIPTFTEKEIRKMDERFMAFAVKAGDV</sequence>
<protein>
    <recommendedName>
        <fullName evidence="3">Phage protein</fullName>
    </recommendedName>
</protein>
<name>A0A096XT97_9CAUD</name>
<dbReference type="RefSeq" id="YP_009147182.1">
    <property type="nucleotide sequence ID" value="NC_027335.2"/>
</dbReference>
<accession>A0A096XT97</accession>
<dbReference type="GeneID" id="24628230"/>
<dbReference type="InterPro" id="IPR012865">
    <property type="entry name" value="DUF1642"/>
</dbReference>
<keyword evidence="2" id="KW-1185">Reference proteome</keyword>
<evidence type="ECO:0000313" key="2">
    <source>
        <dbReference type="Proteomes" id="UP000030157"/>
    </source>
</evidence>
<reference evidence="1" key="1">
    <citation type="submission" date="2014-05" db="EMBL/GenBank/DDBJ databases">
        <title>Complete genome sequence of Enterococcus faecalis bacteriophage ECP3.</title>
        <authorList>
            <person name="Kang H.-Y."/>
            <person name="Kim S."/>
            <person name="Kim J."/>
        </authorList>
    </citation>
    <scope>NUCLEOTIDE SEQUENCE [LARGE SCALE GENOMIC DNA]</scope>
    <source>
        <strain evidence="1">ECP3</strain>
    </source>
</reference>
<dbReference type="Pfam" id="PF07852">
    <property type="entry name" value="DUF1642"/>
    <property type="match status" value="1"/>
</dbReference>
<organism evidence="1 2">
    <name type="scientific">Enterococcus phage ECP3</name>
    <dbReference type="NCBI Taxonomy" id="1498168"/>
    <lineage>
        <taxon>Viruses</taxon>
        <taxon>Duplodnaviria</taxon>
        <taxon>Heunggongvirae</taxon>
        <taxon>Uroviricota</taxon>
        <taxon>Caudoviricetes</taxon>
        <taxon>Herelleviridae</taxon>
        <taxon>Brockvirinae</taxon>
        <taxon>Kochikohdavirus</taxon>
        <taxon>Kochikohdavirus ECP3</taxon>
    </lineage>
</organism>
<proteinExistence type="predicted"/>
<evidence type="ECO:0000313" key="1">
    <source>
        <dbReference type="EMBL" id="AII28541.1"/>
    </source>
</evidence>